<dbReference type="AlphaFoldDB" id="A0A085W060"/>
<gene>
    <name evidence="1" type="ORF">DB31_4508</name>
</gene>
<comment type="caution">
    <text evidence="1">The sequence shown here is derived from an EMBL/GenBank/DDBJ whole genome shotgun (WGS) entry which is preliminary data.</text>
</comment>
<dbReference type="Proteomes" id="UP000028725">
    <property type="component" value="Unassembled WGS sequence"/>
</dbReference>
<dbReference type="InterPro" id="IPR011047">
    <property type="entry name" value="Quinoprotein_ADH-like_sf"/>
</dbReference>
<evidence type="ECO:0000313" key="1">
    <source>
        <dbReference type="EMBL" id="KFE61073.1"/>
    </source>
</evidence>
<dbReference type="PROSITE" id="PS51257">
    <property type="entry name" value="PROKAR_LIPOPROTEIN"/>
    <property type="match status" value="1"/>
</dbReference>
<dbReference type="SUPFAM" id="SSF50998">
    <property type="entry name" value="Quinoprotein alcohol dehydrogenase-like"/>
    <property type="match status" value="1"/>
</dbReference>
<dbReference type="InterPro" id="IPR052918">
    <property type="entry name" value="Motility_Chemotaxis_Reg"/>
</dbReference>
<name>A0A085W060_9BACT</name>
<dbReference type="PANTHER" id="PTHR35580:SF1">
    <property type="entry name" value="PHYTASE-LIKE DOMAIN-CONTAINING PROTEIN"/>
    <property type="match status" value="1"/>
</dbReference>
<keyword evidence="2" id="KW-1185">Reference proteome</keyword>
<dbReference type="RefSeq" id="WP_205628652.1">
    <property type="nucleotide sequence ID" value="NZ_JMCB01000025.1"/>
</dbReference>
<dbReference type="STRING" id="394096.DB31_4508"/>
<accession>A0A085W060</accession>
<evidence type="ECO:0008006" key="3">
    <source>
        <dbReference type="Google" id="ProtNLM"/>
    </source>
</evidence>
<dbReference type="PANTHER" id="PTHR35580">
    <property type="entry name" value="CELL SURFACE GLYCOPROTEIN (S-LAYER PROTEIN)-LIKE PROTEIN"/>
    <property type="match status" value="1"/>
</dbReference>
<dbReference type="EMBL" id="JMCB01000025">
    <property type="protein sequence ID" value="KFE61073.1"/>
    <property type="molecule type" value="Genomic_DNA"/>
</dbReference>
<protein>
    <recommendedName>
        <fullName evidence="3">Beta-propeller repeat protein</fullName>
    </recommendedName>
</protein>
<reference evidence="1 2" key="1">
    <citation type="submission" date="2014-04" db="EMBL/GenBank/DDBJ databases">
        <title>Genome assembly of Hyalangium minutum DSM 14724.</title>
        <authorList>
            <person name="Sharma G."/>
            <person name="Subramanian S."/>
        </authorList>
    </citation>
    <scope>NUCLEOTIDE SEQUENCE [LARGE SCALE GENOMIC DNA]</scope>
    <source>
        <strain evidence="1 2">DSM 14724</strain>
    </source>
</reference>
<organism evidence="1 2">
    <name type="scientific">Hyalangium minutum</name>
    <dbReference type="NCBI Taxonomy" id="394096"/>
    <lineage>
        <taxon>Bacteria</taxon>
        <taxon>Pseudomonadati</taxon>
        <taxon>Myxococcota</taxon>
        <taxon>Myxococcia</taxon>
        <taxon>Myxococcales</taxon>
        <taxon>Cystobacterineae</taxon>
        <taxon>Archangiaceae</taxon>
        <taxon>Hyalangium</taxon>
    </lineage>
</organism>
<proteinExistence type="predicted"/>
<evidence type="ECO:0000313" key="2">
    <source>
        <dbReference type="Proteomes" id="UP000028725"/>
    </source>
</evidence>
<sequence length="474" mass="48844">MNPSRLTSLLAGILAGLCGCSTAPKYLSPPPGLPWRVELGGSGSSQISGLATQDGDLFAIGSFEGETFLRDQRLLSAGGQDVFVARLGPDTRVRWVRRWGGSGDDLGQAIEAGADGSLLVTGNLTGAADLEGARTGAGGPDCFVAKLKGADGQVQWVRRFGGAGGSDCRSAAYDSAGDVFVTGRFDGEVDLGFGPRTSAGLNDLFLVKLSGQDGTPRWAQVFGGAGDDIGRDVAVAPSGTLLLTGHFSSNAAPAAGAVDFGAGLLTSAGDSDAFLAAFSGDGRCLWSRAFGGPNFDMAKSVVPASDGTLFLTGLFQGEVKPQPGEILFSAGGFEGFISHLTERGEELWRHRYPTLTSGHALALTPSGEVVMVGHFTATLELGADRKLQSQGKNDVAGVLFSPAGDVRWTDHDGTFENDYGYAVTTAAGGVVLGGILTEATGGDASKPRTYGFISWSPLPSQRALTPPSRERGTQ</sequence>